<dbReference type="SMART" id="SM00341">
    <property type="entry name" value="HRDC"/>
    <property type="match status" value="1"/>
</dbReference>
<keyword evidence="3" id="KW-0540">Nuclease</keyword>
<comment type="function">
    <text evidence="3">Exonuclease involved in the 3' processing of various precursor tRNAs. Initiates hydrolysis at the 3'-terminus of an RNA molecule and releases 5'-mononucleotides.</text>
</comment>
<reference evidence="5 6" key="1">
    <citation type="submission" date="2021-01" db="EMBL/GenBank/DDBJ databases">
        <title>Roseomonas sp. nov, a bacterium isolated from an oil production mixture in Yumen Oilfield.</title>
        <authorList>
            <person name="Wu D."/>
        </authorList>
    </citation>
    <scope>NUCLEOTIDE SEQUENCE [LARGE SCALE GENOMIC DNA]</scope>
    <source>
        <strain evidence="5 6">ROY-5-3</strain>
    </source>
</reference>
<dbReference type="Pfam" id="PF01612">
    <property type="entry name" value="DNA_pol_A_exo1"/>
    <property type="match status" value="1"/>
</dbReference>
<protein>
    <recommendedName>
        <fullName evidence="3">Ribonuclease D</fullName>
        <shortName evidence="3">RNase D</shortName>
        <ecNumber evidence="3">3.1.13.5</ecNumber>
    </recommendedName>
</protein>
<dbReference type="EC" id="3.1.13.5" evidence="3"/>
<dbReference type="InterPro" id="IPR002121">
    <property type="entry name" value="HRDC_dom"/>
</dbReference>
<sequence length="393" mass="42845">MSRRTPGAEAAPYLVTDTAALAALCTRLRAERFVTVDTEFMRERTYWPELCVVQLAGDNEVAVVDALAPDIDLAPLGELLADTAVMKVFHAARQDVEIFLLRFHAVPTPIFDTQIAATVAGFGDQVSYDQLARSLANAQIDKAHRFSDWAARPLSPAQIAYAAADVTHLRRIYTALTGKLEREGRTPWVAEEMGALAEPATYLQDPETAWEKLRPRSNNRRFLGLLRAATAWREREAQRVNIPRQRLVKDETLLEIAATAPSNINELARARGISEGFAKGKSGASLLLALEAAKALPESALPEAPKERGGGANPSPALVALLKVLLAAKSEEHQVAPRLLANSEELERLAAGETELAALQGWRREVFGEAALDLRAGRVAMGVDGRKVRLIRA</sequence>
<keyword evidence="3 5" id="KW-0378">Hydrolase</keyword>
<evidence type="ECO:0000259" key="4">
    <source>
        <dbReference type="PROSITE" id="PS50967"/>
    </source>
</evidence>
<keyword evidence="2 3" id="KW-0819">tRNA processing</keyword>
<accession>A0ABS6H996</accession>
<evidence type="ECO:0000256" key="3">
    <source>
        <dbReference type="HAMAP-Rule" id="MF_01899"/>
    </source>
</evidence>
<name>A0ABS6H996_9PROT</name>
<gene>
    <name evidence="3 5" type="primary">rnd</name>
    <name evidence="5" type="ORF">JJQ90_09275</name>
</gene>
<evidence type="ECO:0000256" key="2">
    <source>
        <dbReference type="ARBA" id="ARBA00022694"/>
    </source>
</evidence>
<dbReference type="Pfam" id="PF00570">
    <property type="entry name" value="HRDC"/>
    <property type="match status" value="1"/>
</dbReference>
<comment type="catalytic activity">
    <reaction evidence="3">
        <text>Exonucleolytic cleavage that removes extra residues from the 3'-terminus of tRNA to produce 5'-mononucleotides.</text>
        <dbReference type="EC" id="3.1.13.5"/>
    </reaction>
</comment>
<evidence type="ECO:0000313" key="5">
    <source>
        <dbReference type="EMBL" id="MBU8543895.1"/>
    </source>
</evidence>
<dbReference type="SMART" id="SM00474">
    <property type="entry name" value="35EXOc"/>
    <property type="match status" value="1"/>
</dbReference>
<comment type="subcellular location">
    <subcellularLocation>
        <location evidence="3">Cytoplasm</location>
    </subcellularLocation>
</comment>
<feature type="domain" description="HRDC" evidence="4">
    <location>
        <begin position="219"/>
        <end position="300"/>
    </location>
</feature>
<dbReference type="NCBIfam" id="TIGR01388">
    <property type="entry name" value="rnd"/>
    <property type="match status" value="1"/>
</dbReference>
<dbReference type="InterPro" id="IPR002562">
    <property type="entry name" value="3'-5'_exonuclease_dom"/>
</dbReference>
<dbReference type="InterPro" id="IPR006292">
    <property type="entry name" value="RNase_D"/>
</dbReference>
<dbReference type="CDD" id="cd06142">
    <property type="entry name" value="RNaseD_exo"/>
    <property type="match status" value="1"/>
</dbReference>
<dbReference type="GO" id="GO:0033890">
    <property type="term" value="F:ribonuclease D activity"/>
    <property type="evidence" value="ECO:0007669"/>
    <property type="project" value="UniProtKB-EC"/>
</dbReference>
<dbReference type="RefSeq" id="WP_216874607.1">
    <property type="nucleotide sequence ID" value="NZ_JAERQM010000002.1"/>
</dbReference>
<keyword evidence="3" id="KW-0269">Exonuclease</keyword>
<comment type="similarity">
    <text evidence="3">Belongs to the RNase D family.</text>
</comment>
<organism evidence="5 6">
    <name type="scientific">Falsiroseomonas oleicola</name>
    <dbReference type="NCBI Taxonomy" id="2801474"/>
    <lineage>
        <taxon>Bacteria</taxon>
        <taxon>Pseudomonadati</taxon>
        <taxon>Pseudomonadota</taxon>
        <taxon>Alphaproteobacteria</taxon>
        <taxon>Acetobacterales</taxon>
        <taxon>Roseomonadaceae</taxon>
        <taxon>Falsiroseomonas</taxon>
    </lineage>
</organism>
<dbReference type="PANTHER" id="PTHR47649">
    <property type="entry name" value="RIBONUCLEASE D"/>
    <property type="match status" value="1"/>
</dbReference>
<evidence type="ECO:0000313" key="6">
    <source>
        <dbReference type="Proteomes" id="UP000689967"/>
    </source>
</evidence>
<dbReference type="PANTHER" id="PTHR47649:SF1">
    <property type="entry name" value="RIBONUCLEASE D"/>
    <property type="match status" value="1"/>
</dbReference>
<evidence type="ECO:0000256" key="1">
    <source>
        <dbReference type="ARBA" id="ARBA00022490"/>
    </source>
</evidence>
<comment type="cofactor">
    <cofactor evidence="3">
        <name>a divalent metal cation</name>
        <dbReference type="ChEBI" id="CHEBI:60240"/>
    </cofactor>
</comment>
<dbReference type="PROSITE" id="PS50967">
    <property type="entry name" value="HRDC"/>
    <property type="match status" value="1"/>
</dbReference>
<keyword evidence="1 3" id="KW-0963">Cytoplasm</keyword>
<proteinExistence type="inferred from homology"/>
<keyword evidence="6" id="KW-1185">Reference proteome</keyword>
<dbReference type="EMBL" id="JAERQM010000002">
    <property type="protein sequence ID" value="MBU8543895.1"/>
    <property type="molecule type" value="Genomic_DNA"/>
</dbReference>
<dbReference type="HAMAP" id="MF_01899">
    <property type="entry name" value="RNase_D"/>
    <property type="match status" value="1"/>
</dbReference>
<dbReference type="Proteomes" id="UP000689967">
    <property type="component" value="Unassembled WGS sequence"/>
</dbReference>
<dbReference type="InterPro" id="IPR051086">
    <property type="entry name" value="RNase_D-like"/>
</dbReference>
<comment type="caution">
    <text evidence="5">The sequence shown here is derived from an EMBL/GenBank/DDBJ whole genome shotgun (WGS) entry which is preliminary data.</text>
</comment>